<evidence type="ECO:0000313" key="11">
    <source>
        <dbReference type="EMBL" id="OBA18012.1"/>
    </source>
</evidence>
<evidence type="ECO:0000259" key="10">
    <source>
        <dbReference type="Pfam" id="PF21796"/>
    </source>
</evidence>
<feature type="region of interest" description="Disordered" evidence="7">
    <location>
        <begin position="215"/>
        <end position="235"/>
    </location>
</feature>
<comment type="caution">
    <text evidence="11">The sequence shown here is derived from an EMBL/GenBank/DDBJ whole genome shotgun (WGS) entry which is preliminary data.</text>
</comment>
<dbReference type="RefSeq" id="XP_018709407.1">
    <property type="nucleotide sequence ID" value="XM_018859173.1"/>
</dbReference>
<dbReference type="EMBL" id="LXTC01000009">
    <property type="protein sequence ID" value="OBA18012.1"/>
    <property type="molecule type" value="Genomic_DNA"/>
</dbReference>
<evidence type="ECO:0000313" key="12">
    <source>
        <dbReference type="Proteomes" id="UP000092555"/>
    </source>
</evidence>
<evidence type="ECO:0000256" key="6">
    <source>
        <dbReference type="ARBA" id="ARBA00023242"/>
    </source>
</evidence>
<sequence>MSPEELQENAVPNILHDIHAPTLHLRPKRLKTSLRSSITGTPGTGPNPDINSEIIVVRSSLASPLITEEAEFGHTTSNTELQPGKLTKRQAERLEKQKLREVERIERERKKEEERKQKKEDREKKELERKQKREAVEKEKEERREQERLRREERRLKVEEEKRAKELERKSKEQERRQKDDERRKAEEMKDRSQMKISNFFAVKPARKEVAAANTASSALARSKPATPPLTAKELNNTSEADSYITDFLPFFQKRNVLLAPQRKLEPELIAATKLAFDCALTQQKAAPDLGEIFKSPPPTESKSFTSSQQMVDALNSSQMTEGALFGLVSNLPPVKYLQFYENAKPPYVGTWCSEKHLSTSVPPAQPLNTSATGLDYGYDSDLDWQEGDEGDEEDIDDLDEGDDEEDDAEDDEMEDFVENSETSKRGLVGPLQSVSVWNDGSHNEIFDELKYERLQLAINFPIDPFKDYWTTPKEAKDLNVQLSTELKENPVVSVTQLGTPVKTDVPEKNQTPNVLTPQKPIIKDKEIVGNLVEFIKNNNDFSIGTLSELAKKEFKVYTKSILKHTIQEIAFYNKKTSTWEIKDSSDTTARWN</sequence>
<comment type="subcellular location">
    <subcellularLocation>
        <location evidence="1">Nucleus</location>
    </subcellularLocation>
</comment>
<dbReference type="InterPro" id="IPR022043">
    <property type="entry name" value="CAF1A_DD"/>
</dbReference>
<dbReference type="OrthoDB" id="79480at2759"/>
<keyword evidence="3" id="KW-0227">DNA damage</keyword>
<protein>
    <recommendedName>
        <fullName evidence="13">Chromatin assembly factor 1 subunit A</fullName>
    </recommendedName>
</protein>
<feature type="region of interest" description="Disordered" evidence="7">
    <location>
        <begin position="107"/>
        <end position="193"/>
    </location>
</feature>
<dbReference type="GO" id="GO:0006281">
    <property type="term" value="P:DNA repair"/>
    <property type="evidence" value="ECO:0007669"/>
    <property type="project" value="UniProtKB-KW"/>
</dbReference>
<dbReference type="PANTHER" id="PTHR15272">
    <property type="entry name" value="CHROMATIN ASSEMBLY FACTOR 1 SUBUNIT A CAF-1 SUBUNIT A"/>
    <property type="match status" value="1"/>
</dbReference>
<evidence type="ECO:0000256" key="4">
    <source>
        <dbReference type="ARBA" id="ARBA00023186"/>
    </source>
</evidence>
<organism evidence="11 12">
    <name type="scientific">Metschnikowia bicuspidata var. bicuspidata NRRL YB-4993</name>
    <dbReference type="NCBI Taxonomy" id="869754"/>
    <lineage>
        <taxon>Eukaryota</taxon>
        <taxon>Fungi</taxon>
        <taxon>Dikarya</taxon>
        <taxon>Ascomycota</taxon>
        <taxon>Saccharomycotina</taxon>
        <taxon>Pichiomycetes</taxon>
        <taxon>Metschnikowiaceae</taxon>
        <taxon>Metschnikowia</taxon>
    </lineage>
</organism>
<dbReference type="Pfam" id="PF11600">
    <property type="entry name" value="CAF1A_acidic"/>
    <property type="match status" value="1"/>
</dbReference>
<dbReference type="InterPro" id="IPR048800">
    <property type="entry name" value="Cac1-like_C"/>
</dbReference>
<dbReference type="GO" id="GO:0033186">
    <property type="term" value="C:CAF-1 complex"/>
    <property type="evidence" value="ECO:0007669"/>
    <property type="project" value="TreeGrafter"/>
</dbReference>
<evidence type="ECO:0000256" key="2">
    <source>
        <dbReference type="ARBA" id="ARBA00022705"/>
    </source>
</evidence>
<keyword evidence="2" id="KW-0235">DNA replication</keyword>
<dbReference type="Pfam" id="PF21796">
    <property type="entry name" value="Cac1_C"/>
    <property type="match status" value="1"/>
</dbReference>
<feature type="domain" description="Chromatin assembly factor 1 subunit Cac1-like C-terminal" evidence="10">
    <location>
        <begin position="532"/>
        <end position="582"/>
    </location>
</feature>
<feature type="compositionally biased region" description="Polar residues" evidence="7">
    <location>
        <begin position="359"/>
        <end position="373"/>
    </location>
</feature>
<dbReference type="GO" id="GO:0006334">
    <property type="term" value="P:nucleosome assembly"/>
    <property type="evidence" value="ECO:0007669"/>
    <property type="project" value="TreeGrafter"/>
</dbReference>
<dbReference type="AlphaFoldDB" id="A0A1A0H262"/>
<dbReference type="InterPro" id="IPR021644">
    <property type="entry name" value="CAF-1_p150_acidic"/>
</dbReference>
<feature type="region of interest" description="Disordered" evidence="7">
    <location>
        <begin position="359"/>
        <end position="426"/>
    </location>
</feature>
<feature type="compositionally biased region" description="Acidic residues" evidence="7">
    <location>
        <begin position="379"/>
        <end position="419"/>
    </location>
</feature>
<reference evidence="11 12" key="1">
    <citation type="submission" date="2016-05" db="EMBL/GenBank/DDBJ databases">
        <title>Comparative genomics of biotechnologically important yeasts.</title>
        <authorList>
            <consortium name="DOE Joint Genome Institute"/>
            <person name="Riley R."/>
            <person name="Haridas S."/>
            <person name="Wolfe K.H."/>
            <person name="Lopes M.R."/>
            <person name="Hittinger C.T."/>
            <person name="Goker M."/>
            <person name="Salamov A."/>
            <person name="Wisecaver J."/>
            <person name="Long T.M."/>
            <person name="Aerts A.L."/>
            <person name="Barry K."/>
            <person name="Choi C."/>
            <person name="Clum A."/>
            <person name="Coughlan A.Y."/>
            <person name="Deshpande S."/>
            <person name="Douglass A.P."/>
            <person name="Hanson S.J."/>
            <person name="Klenk H.-P."/>
            <person name="LaButti K."/>
            <person name="Lapidus A."/>
            <person name="Lindquist E."/>
            <person name="Lipzen A."/>
            <person name="Meier-kolthoff J.P."/>
            <person name="Ohm R.A."/>
            <person name="Otillar R.P."/>
            <person name="Pangilinan J."/>
            <person name="Peng Y."/>
            <person name="Rokas A."/>
            <person name="Rosa C.A."/>
            <person name="Scheuner C."/>
            <person name="Sibirny A.A."/>
            <person name="Slot J.C."/>
            <person name="Stielow J.B."/>
            <person name="Sun H."/>
            <person name="Kurtzman C.P."/>
            <person name="Blackwell M."/>
            <person name="Grigoriev I.V."/>
            <person name="Jeffries T.W."/>
        </authorList>
    </citation>
    <scope>NUCLEOTIDE SEQUENCE [LARGE SCALE GENOMIC DNA]</scope>
    <source>
        <strain evidence="11 12">NRRL YB-4993</strain>
    </source>
</reference>
<accession>A0A1A0H262</accession>
<dbReference type="STRING" id="869754.A0A1A0H262"/>
<gene>
    <name evidence="11" type="ORF">METBIDRAFT_80107</name>
</gene>
<feature type="domain" description="Chromatin assembly factor 1 subunit A dimerization" evidence="9">
    <location>
        <begin position="336"/>
        <end position="412"/>
    </location>
</feature>
<feature type="domain" description="Chromatin assembly factor 1 p150 subunit acidic region" evidence="8">
    <location>
        <begin position="87"/>
        <end position="214"/>
    </location>
</feature>
<keyword evidence="12" id="KW-1185">Reference proteome</keyword>
<evidence type="ECO:0000256" key="5">
    <source>
        <dbReference type="ARBA" id="ARBA00023204"/>
    </source>
</evidence>
<keyword evidence="5" id="KW-0234">DNA repair</keyword>
<keyword evidence="4" id="KW-0143">Chaperone</keyword>
<dbReference type="PANTHER" id="PTHR15272:SF0">
    <property type="entry name" value="CHROMATIN ASSEMBLY FACTOR 1 SUBUNIT A"/>
    <property type="match status" value="1"/>
</dbReference>
<evidence type="ECO:0000256" key="1">
    <source>
        <dbReference type="ARBA" id="ARBA00004123"/>
    </source>
</evidence>
<feature type="region of interest" description="Disordered" evidence="7">
    <location>
        <begin position="72"/>
        <end position="93"/>
    </location>
</feature>
<dbReference type="GO" id="GO:0005634">
    <property type="term" value="C:nucleus"/>
    <property type="evidence" value="ECO:0007669"/>
    <property type="project" value="UniProtKB-SubCell"/>
</dbReference>
<proteinExistence type="predicted"/>
<dbReference type="GO" id="GO:0006260">
    <property type="term" value="P:DNA replication"/>
    <property type="evidence" value="ECO:0007669"/>
    <property type="project" value="UniProtKB-KW"/>
</dbReference>
<dbReference type="Pfam" id="PF12253">
    <property type="entry name" value="CAF1A_dimeriz"/>
    <property type="match status" value="1"/>
</dbReference>
<evidence type="ECO:0000259" key="8">
    <source>
        <dbReference type="Pfam" id="PF11600"/>
    </source>
</evidence>
<dbReference type="Proteomes" id="UP000092555">
    <property type="component" value="Unassembled WGS sequence"/>
</dbReference>
<evidence type="ECO:0008006" key="13">
    <source>
        <dbReference type="Google" id="ProtNLM"/>
    </source>
</evidence>
<dbReference type="GeneID" id="30032149"/>
<name>A0A1A0H262_9ASCO</name>
<keyword evidence="6" id="KW-0539">Nucleus</keyword>
<evidence type="ECO:0000256" key="3">
    <source>
        <dbReference type="ARBA" id="ARBA00022763"/>
    </source>
</evidence>
<evidence type="ECO:0000256" key="7">
    <source>
        <dbReference type="SAM" id="MobiDB-lite"/>
    </source>
</evidence>
<evidence type="ECO:0000259" key="9">
    <source>
        <dbReference type="Pfam" id="PF12253"/>
    </source>
</evidence>